<dbReference type="AlphaFoldDB" id="A0A398DYC1"/>
<dbReference type="InterPro" id="IPR025139">
    <property type="entry name" value="DUF4062"/>
</dbReference>
<dbReference type="OrthoDB" id="9812579at2"/>
<dbReference type="PANTHER" id="PTHR47691">
    <property type="entry name" value="REGULATOR-RELATED"/>
    <property type="match status" value="1"/>
</dbReference>
<keyword evidence="1" id="KW-0802">TPR repeat</keyword>
<dbReference type="SMART" id="SM00028">
    <property type="entry name" value="TPR"/>
    <property type="match status" value="4"/>
</dbReference>
<dbReference type="SUPFAM" id="SSF48452">
    <property type="entry name" value="TPR-like"/>
    <property type="match status" value="1"/>
</dbReference>
<dbReference type="Pfam" id="PF13271">
    <property type="entry name" value="DUF4062"/>
    <property type="match status" value="1"/>
</dbReference>
<dbReference type="PROSITE" id="PS50005">
    <property type="entry name" value="TPR"/>
    <property type="match status" value="1"/>
</dbReference>
<evidence type="ECO:0000313" key="4">
    <source>
        <dbReference type="Proteomes" id="UP000266113"/>
    </source>
</evidence>
<organism evidence="3 4">
    <name type="scientific">Candidatus Cryosericum septentrionale</name>
    <dbReference type="NCBI Taxonomy" id="2290913"/>
    <lineage>
        <taxon>Bacteria</taxon>
        <taxon>Pseudomonadati</taxon>
        <taxon>Caldisericota/Cryosericota group</taxon>
        <taxon>Candidatus Cryosericota</taxon>
        <taxon>Candidatus Cryosericia</taxon>
        <taxon>Candidatus Cryosericales</taxon>
        <taxon>Candidatus Cryosericaceae</taxon>
        <taxon>Candidatus Cryosericum</taxon>
    </lineage>
</organism>
<comment type="caution">
    <text evidence="3">The sequence shown here is derived from an EMBL/GenBank/DDBJ whole genome shotgun (WGS) entry which is preliminary data.</text>
</comment>
<dbReference type="InterPro" id="IPR019734">
    <property type="entry name" value="TPR_rpt"/>
</dbReference>
<dbReference type="RefSeq" id="WP_119086666.1">
    <property type="nucleotide sequence ID" value="NZ_QXIY01000054.1"/>
</dbReference>
<dbReference type="Pfam" id="PF00515">
    <property type="entry name" value="TPR_1"/>
    <property type="match status" value="1"/>
</dbReference>
<evidence type="ECO:0000256" key="1">
    <source>
        <dbReference type="PROSITE-ProRule" id="PRU00339"/>
    </source>
</evidence>
<gene>
    <name evidence="3" type="ORF">SMC1_10240</name>
</gene>
<dbReference type="PANTHER" id="PTHR47691:SF3">
    <property type="entry name" value="HTH-TYPE TRANSCRIPTIONAL REGULATOR RV0890C-RELATED"/>
    <property type="match status" value="1"/>
</dbReference>
<dbReference type="SUPFAM" id="SSF52540">
    <property type="entry name" value="P-loop containing nucleoside triphosphate hydrolases"/>
    <property type="match status" value="1"/>
</dbReference>
<accession>A0A398DYC1</accession>
<name>A0A398DYC1_9BACT</name>
<dbReference type="InterPro" id="IPR011990">
    <property type="entry name" value="TPR-like_helical_dom_sf"/>
</dbReference>
<dbReference type="InterPro" id="IPR027417">
    <property type="entry name" value="P-loop_NTPase"/>
</dbReference>
<dbReference type="Gene3D" id="1.25.40.10">
    <property type="entry name" value="Tetratricopeptide repeat domain"/>
    <property type="match status" value="2"/>
</dbReference>
<feature type="domain" description="DUF4062" evidence="2">
    <location>
        <begin position="18"/>
        <end position="97"/>
    </location>
</feature>
<proteinExistence type="predicted"/>
<dbReference type="EMBL" id="QXIY01000054">
    <property type="protein sequence ID" value="RIE15391.1"/>
    <property type="molecule type" value="Genomic_DNA"/>
</dbReference>
<sequence>MTSSDSSSEWPTITWGPQVFVSSSLANKSERTAVRAALLELGMRPILFEDMGASPDSPRIIYEKAIETSKFFVGIYADKYGQLLPGSTISGLEDEFELSADLPRLIYVKNVENEQRDPKLTALIQRIEREAKVTYGHYDTPEELAKKVRVDIVHQLSTPASSIDDSVLAPDYTADLKTTLAEATHLLPRSDLLGRIVSTLDESHTVAVTGPGGCGKTFLLGLLACQKPSVYVSTSNRDLSSIAAHLATRVSLTLGKTVPREFLNADQAINLLIKIASPDVLLLLDDCTANLEVSKTLVEQLQGHYLLVLSFESAEAANHIGGIPIQVPPLTYEETLELTKAEGLDLTPPRVHEVLQQTGGNPRLLSNIELDTNGTPQTLDAYFRRQWSRLSSSQRDLAAMVSLAYGGDILVEDLMGLQSQAKTDAGSLSQLVVDLDSANSFLQCHGTRVSMTGETVRQWLVTRLQSQGVYDAYHRQLGQYFKSKGYILRACYHLLAAGDPEAGAVLPQAMILASVQGNWSLARQLATDYISGSFGDDRVAEAHFVLSGVYAAEGDVARAEQEADKAISLSGDHGSLNIRAWKATLLVGTVHAGEAIGILEEALSRCPEEDAGDRGIIHMNLAFVCMNLGLYQRVIDYTKSASEDSSRAGDSFGVQMAEVNLAGAMVELRRYDEASPILERRLDAARKDGLWEVVMIVLNQRARLRRMTGDPSGARDDLAECVRLSKITGDVRRQAMDITNLGNAYMDMEKLDEAEQCYREGLQLAEAHSLLPTATHAKQLLGRVRIEKGDMKGAAIFLEQSLTESRTYVDRARIAFAAEWLGYVRKEQRLWHEAALLYRESASAYREMPDTDADYRDLLLGADCANRAGEVPLAQGLLLDYERDKYRNVSITSGLVTALEPQDDAERLVLLALHTGNRPLLRTSLHLLLMSGGSSQIAETLDNSYRLEDPEAITHDGALLWALAGCLLVSETPISVAPIVNWCVRHQPGAPRIAWRHADSASFLDCVILSSHPAGRVLEETLLIPNTARVFKLAFGSVLASCAVDGLPDVKPSEGSPSQMQAQHVMICTPDDVKDNSLDDAVLEVQSQPRIGTSDTQQTGFGTRSTSFVIVDPDKADHDYAFMLLFSVMMCAEQALSPYLSEEAMKKQVQGVIHSVLEVV</sequence>
<protein>
    <submittedName>
        <fullName evidence="3">DUF4062 domain-containing protein</fullName>
    </submittedName>
</protein>
<evidence type="ECO:0000259" key="2">
    <source>
        <dbReference type="Pfam" id="PF13271"/>
    </source>
</evidence>
<feature type="repeat" description="TPR" evidence="1">
    <location>
        <begin position="735"/>
        <end position="768"/>
    </location>
</feature>
<evidence type="ECO:0000313" key="3">
    <source>
        <dbReference type="EMBL" id="RIE15391.1"/>
    </source>
</evidence>
<dbReference type="Proteomes" id="UP000266113">
    <property type="component" value="Unassembled WGS sequence"/>
</dbReference>
<reference evidence="3 4" key="1">
    <citation type="submission" date="2018-09" db="EMBL/GenBank/DDBJ databases">
        <title>Discovery and Ecogenomic Context for Candidatus Cryosericales, a Global Caldiserica Order Active in Thawing Permafrost.</title>
        <authorList>
            <person name="Martinez M.A."/>
            <person name="Woodcroft B.J."/>
            <person name="Ignacio Espinoza J.C."/>
            <person name="Zayed A."/>
            <person name="Singleton C.M."/>
            <person name="Boyd J."/>
            <person name="Li Y.-F."/>
            <person name="Purvine S."/>
            <person name="Maughan H."/>
            <person name="Hodgkins S.B."/>
            <person name="Anderson D."/>
            <person name="Sederholm M."/>
            <person name="Temperton B."/>
            <person name="Saleska S.R."/>
            <person name="Tyson G.W."/>
            <person name="Rich V.I."/>
        </authorList>
    </citation>
    <scope>NUCLEOTIDE SEQUENCE [LARGE SCALE GENOMIC DNA]</scope>
    <source>
        <strain evidence="3 4">SMC1</strain>
    </source>
</reference>
<keyword evidence="4" id="KW-1185">Reference proteome</keyword>
<dbReference type="Gene3D" id="3.40.50.300">
    <property type="entry name" value="P-loop containing nucleotide triphosphate hydrolases"/>
    <property type="match status" value="1"/>
</dbReference>